<organism evidence="1 2">
    <name type="scientific">Trifolium pratense</name>
    <name type="common">Red clover</name>
    <dbReference type="NCBI Taxonomy" id="57577"/>
    <lineage>
        <taxon>Eukaryota</taxon>
        <taxon>Viridiplantae</taxon>
        <taxon>Streptophyta</taxon>
        <taxon>Embryophyta</taxon>
        <taxon>Tracheophyta</taxon>
        <taxon>Spermatophyta</taxon>
        <taxon>Magnoliopsida</taxon>
        <taxon>eudicotyledons</taxon>
        <taxon>Gunneridae</taxon>
        <taxon>Pentapetalae</taxon>
        <taxon>rosids</taxon>
        <taxon>fabids</taxon>
        <taxon>Fabales</taxon>
        <taxon>Fabaceae</taxon>
        <taxon>Papilionoideae</taxon>
        <taxon>50 kb inversion clade</taxon>
        <taxon>NPAAA clade</taxon>
        <taxon>Hologalegina</taxon>
        <taxon>IRL clade</taxon>
        <taxon>Trifolieae</taxon>
        <taxon>Trifolium</taxon>
    </lineage>
</organism>
<accession>A0ACB0J109</accession>
<reference evidence="1" key="1">
    <citation type="submission" date="2023-10" db="EMBL/GenBank/DDBJ databases">
        <authorList>
            <person name="Rodriguez Cubillos JULIANA M."/>
            <person name="De Vega J."/>
        </authorList>
    </citation>
    <scope>NUCLEOTIDE SEQUENCE</scope>
</reference>
<protein>
    <submittedName>
        <fullName evidence="1">Uncharacterized protein</fullName>
    </submittedName>
</protein>
<dbReference type="Proteomes" id="UP001177021">
    <property type="component" value="Unassembled WGS sequence"/>
</dbReference>
<evidence type="ECO:0000313" key="1">
    <source>
        <dbReference type="EMBL" id="CAJ2637527.1"/>
    </source>
</evidence>
<comment type="caution">
    <text evidence="1">The sequence shown here is derived from an EMBL/GenBank/DDBJ whole genome shotgun (WGS) entry which is preliminary data.</text>
</comment>
<proteinExistence type="predicted"/>
<dbReference type="EMBL" id="CASHSV030000013">
    <property type="protein sequence ID" value="CAJ2637527.1"/>
    <property type="molecule type" value="Genomic_DNA"/>
</dbReference>
<sequence length="128" mass="14132">MKPISSQIFSASTQLQTARKNLTQPSTSKWQLPLLCMHTGTSLKSTELGGNGLELSGSTALLPTFLLTSSSLLSKWDSQEALETTCSKIRLRELLHTLKGHIESVVKFKGLEIETIQQQYSLKKRAIS</sequence>
<evidence type="ECO:0000313" key="2">
    <source>
        <dbReference type="Proteomes" id="UP001177021"/>
    </source>
</evidence>
<gene>
    <name evidence="1" type="ORF">MILVUS5_LOCUS7874</name>
</gene>
<keyword evidence="2" id="KW-1185">Reference proteome</keyword>
<name>A0ACB0J109_TRIPR</name>